<keyword evidence="1" id="KW-0472">Membrane</keyword>
<dbReference type="EMBL" id="CP154858">
    <property type="protein sequence ID" value="XDT72394.1"/>
    <property type="molecule type" value="Genomic_DNA"/>
</dbReference>
<dbReference type="AlphaFoldDB" id="A0AB39UWM2"/>
<protein>
    <submittedName>
        <fullName evidence="2">Cytochrome oxidase putative small subunit CydP</fullName>
    </submittedName>
</protein>
<name>A0AB39UWM2_9GAMM</name>
<dbReference type="InterPro" id="IPR054636">
    <property type="entry name" value="CydP"/>
</dbReference>
<accession>A0AB39UWM2</accession>
<keyword evidence="1" id="KW-1133">Transmembrane helix</keyword>
<reference evidence="2" key="1">
    <citation type="submission" date="2024-05" db="EMBL/GenBank/DDBJ databases">
        <title>Genome sequencing of novel strain.</title>
        <authorList>
            <person name="Ganbat D."/>
            <person name="Ganbat S."/>
            <person name="Lee S.-J."/>
        </authorList>
    </citation>
    <scope>NUCLEOTIDE SEQUENCE</scope>
    <source>
        <strain evidence="2">SMD15-11</strain>
    </source>
</reference>
<feature type="transmembrane region" description="Helical" evidence="1">
    <location>
        <begin position="15"/>
        <end position="33"/>
    </location>
</feature>
<proteinExistence type="predicted"/>
<dbReference type="RefSeq" id="WP_369601404.1">
    <property type="nucleotide sequence ID" value="NZ_CP154858.1"/>
</dbReference>
<dbReference type="KEGG" id="tcd:AAIA72_16615"/>
<keyword evidence="1" id="KW-0812">Transmembrane</keyword>
<organism evidence="2">
    <name type="scientific">Thermohahella caldifontis</name>
    <dbReference type="NCBI Taxonomy" id="3142973"/>
    <lineage>
        <taxon>Bacteria</taxon>
        <taxon>Pseudomonadati</taxon>
        <taxon>Pseudomonadota</taxon>
        <taxon>Gammaproteobacteria</taxon>
        <taxon>Oceanospirillales</taxon>
        <taxon>Hahellaceae</taxon>
        <taxon>Thermohahella</taxon>
    </lineage>
</organism>
<evidence type="ECO:0000256" key="1">
    <source>
        <dbReference type="SAM" id="Phobius"/>
    </source>
</evidence>
<evidence type="ECO:0000313" key="2">
    <source>
        <dbReference type="EMBL" id="XDT72394.1"/>
    </source>
</evidence>
<dbReference type="NCBIfam" id="NF045611">
    <property type="entry name" value="small_CydP"/>
    <property type="match status" value="1"/>
</dbReference>
<gene>
    <name evidence="2" type="primary">cydP</name>
    <name evidence="2" type="ORF">AAIA72_16615</name>
</gene>
<sequence length="68" mass="7738">MQLNKDNHGWVRRELVTVLVLKVAALIAIKLMFFSDAPAMTEQIFAHDIYGVKPSQTLTKETGHDRSR</sequence>